<evidence type="ECO:0000313" key="2">
    <source>
        <dbReference type="Proteomes" id="UP000031967"/>
    </source>
</evidence>
<reference evidence="1 2" key="1">
    <citation type="submission" date="2014-12" db="EMBL/GenBank/DDBJ databases">
        <title>Draft genome sequence of Paenibacillus kamchatkensis strain B-2647.</title>
        <authorList>
            <person name="Karlyshev A.V."/>
            <person name="Kudryashova E.B."/>
        </authorList>
    </citation>
    <scope>NUCLEOTIDE SEQUENCE [LARGE SCALE GENOMIC DNA]</scope>
    <source>
        <strain evidence="1 2">VKM B-2647</strain>
    </source>
</reference>
<keyword evidence="2" id="KW-1185">Reference proteome</keyword>
<dbReference type="EMBL" id="JXAK01000141">
    <property type="protein sequence ID" value="KIL34667.1"/>
    <property type="molecule type" value="Genomic_DNA"/>
</dbReference>
<comment type="caution">
    <text evidence="1">The sequence shown here is derived from an EMBL/GenBank/DDBJ whole genome shotgun (WGS) entry which is preliminary data.</text>
</comment>
<protein>
    <submittedName>
        <fullName evidence="1">Uncharacterized protein</fullName>
    </submittedName>
</protein>
<evidence type="ECO:0000313" key="1">
    <source>
        <dbReference type="EMBL" id="KIL34667.1"/>
    </source>
</evidence>
<organism evidence="1 2">
    <name type="scientific">Gordoniibacillus kamchatkensis</name>
    <dbReference type="NCBI Taxonomy" id="1590651"/>
    <lineage>
        <taxon>Bacteria</taxon>
        <taxon>Bacillati</taxon>
        <taxon>Bacillota</taxon>
        <taxon>Bacilli</taxon>
        <taxon>Bacillales</taxon>
        <taxon>Paenibacillaceae</taxon>
        <taxon>Gordoniibacillus</taxon>
    </lineage>
</organism>
<gene>
    <name evidence="1" type="ORF">SD70_32460</name>
</gene>
<sequence>MKEPNFEVTSNMAIEIMRFNCPACEKVVFEMLDHEVEQCVHCGQEFHGEIERDYEPDKYFLLVNPKTGKPRIYEDPEA</sequence>
<name>A0ABR5A0S8_9BACL</name>
<dbReference type="Proteomes" id="UP000031967">
    <property type="component" value="Unassembled WGS sequence"/>
</dbReference>
<dbReference type="RefSeq" id="WP_041052852.1">
    <property type="nucleotide sequence ID" value="NZ_JXAK01000141.1"/>
</dbReference>
<accession>A0ABR5A0S8</accession>
<proteinExistence type="predicted"/>